<sequence length="131" mass="13966">MDAVSAAERADCTGFRERVLLRLLAALADRTFAGGGRQQRAVLPIGMGCEIGIRIKPRTVDSLEHILAVCWCGRPVHKLMRTVGTLVKLVDTPFVGEVSSNGDILVGSDVAGRGNNNSNTRCLQCMTVGSV</sequence>
<reference evidence="1" key="1">
    <citation type="submission" date="2019-08" db="EMBL/GenBank/DDBJ databases">
        <authorList>
            <person name="Kucharzyk K."/>
            <person name="Murdoch R.W."/>
            <person name="Higgins S."/>
            <person name="Loffler F."/>
        </authorList>
    </citation>
    <scope>NUCLEOTIDE SEQUENCE</scope>
</reference>
<dbReference type="EMBL" id="VSSQ01011909">
    <property type="protein sequence ID" value="MPM47995.1"/>
    <property type="molecule type" value="Genomic_DNA"/>
</dbReference>
<comment type="caution">
    <text evidence="1">The sequence shown here is derived from an EMBL/GenBank/DDBJ whole genome shotgun (WGS) entry which is preliminary data.</text>
</comment>
<organism evidence="1">
    <name type="scientific">bioreactor metagenome</name>
    <dbReference type="NCBI Taxonomy" id="1076179"/>
    <lineage>
        <taxon>unclassified sequences</taxon>
        <taxon>metagenomes</taxon>
        <taxon>ecological metagenomes</taxon>
    </lineage>
</organism>
<accession>A0A645A480</accession>
<name>A0A645A480_9ZZZZ</name>
<evidence type="ECO:0000313" key="1">
    <source>
        <dbReference type="EMBL" id="MPM47995.1"/>
    </source>
</evidence>
<protein>
    <submittedName>
        <fullName evidence="1">Uncharacterized protein</fullName>
    </submittedName>
</protein>
<gene>
    <name evidence="1" type="ORF">SDC9_94716</name>
</gene>
<dbReference type="AlphaFoldDB" id="A0A645A480"/>
<proteinExistence type="predicted"/>